<dbReference type="EMBL" id="CAJNOL010000339">
    <property type="protein sequence ID" value="CAF1015662.1"/>
    <property type="molecule type" value="Genomic_DNA"/>
</dbReference>
<feature type="transmembrane region" description="Helical" evidence="2">
    <location>
        <begin position="58"/>
        <end position="80"/>
    </location>
</feature>
<reference evidence="3" key="1">
    <citation type="submission" date="2021-02" db="EMBL/GenBank/DDBJ databases">
        <authorList>
            <person name="Nowell W R."/>
        </authorList>
    </citation>
    <scope>NUCLEOTIDE SEQUENCE</scope>
</reference>
<feature type="compositionally biased region" description="Low complexity" evidence="1">
    <location>
        <begin position="1"/>
        <end position="10"/>
    </location>
</feature>
<protein>
    <submittedName>
        <fullName evidence="3">Uncharacterized protein</fullName>
    </submittedName>
</protein>
<keyword evidence="6" id="KW-1185">Reference proteome</keyword>
<dbReference type="Proteomes" id="UP000663854">
    <property type="component" value="Unassembled WGS sequence"/>
</dbReference>
<feature type="transmembrane region" description="Helical" evidence="2">
    <location>
        <begin position="33"/>
        <end position="52"/>
    </location>
</feature>
<accession>A0A813VZC6</accession>
<feature type="transmembrane region" description="Helical" evidence="2">
    <location>
        <begin position="101"/>
        <end position="123"/>
    </location>
</feature>
<keyword evidence="2" id="KW-0812">Transmembrane</keyword>
<keyword evidence="2" id="KW-1133">Transmembrane helix</keyword>
<gene>
    <name evidence="4" type="ORF">JXQ802_LOCUS14893</name>
    <name evidence="3" type="ORF">PYM288_LOCUS6902</name>
</gene>
<comment type="caution">
    <text evidence="3">The sequence shown here is derived from an EMBL/GenBank/DDBJ whole genome shotgun (WGS) entry which is preliminary data.</text>
</comment>
<dbReference type="EMBL" id="CAJNOH010000079">
    <property type="protein sequence ID" value="CAF0847716.1"/>
    <property type="molecule type" value="Genomic_DNA"/>
</dbReference>
<name>A0A813VZC6_9BILA</name>
<dbReference type="Proteomes" id="UP000663870">
    <property type="component" value="Unassembled WGS sequence"/>
</dbReference>
<keyword evidence="2" id="KW-0472">Membrane</keyword>
<proteinExistence type="predicted"/>
<evidence type="ECO:0000313" key="4">
    <source>
        <dbReference type="EMBL" id="CAF1015662.1"/>
    </source>
</evidence>
<evidence type="ECO:0000313" key="5">
    <source>
        <dbReference type="Proteomes" id="UP000663854"/>
    </source>
</evidence>
<sequence length="268" mass="28813">MINNAAVAPTAPIPPTVPPNNPTQQEWRQKYPAVLSGILSCFQFILTLAIIGCEIGSILIDIVTATIYVGLWAGLFFIVASISQSSSSCCCRDRGCATYTLATQCISLFFAACVIGFDAYFLIQPSTCFFPSSTCNSSGSTRGLFYSTSNFNDIKIPLIKAQLGAACGMFVLCLVFIIIYIVTAIRIKRARTKPTVYPEAQNTLPAVPTGPDGMITAPPVMNIRAHKPGSPLYHRPTIVLDNGDGRANDLVCPTCTTTMAVTVRKKLP</sequence>
<evidence type="ECO:0000256" key="1">
    <source>
        <dbReference type="SAM" id="MobiDB-lite"/>
    </source>
</evidence>
<organism evidence="3 5">
    <name type="scientific">Rotaria sordida</name>
    <dbReference type="NCBI Taxonomy" id="392033"/>
    <lineage>
        <taxon>Eukaryota</taxon>
        <taxon>Metazoa</taxon>
        <taxon>Spiralia</taxon>
        <taxon>Gnathifera</taxon>
        <taxon>Rotifera</taxon>
        <taxon>Eurotatoria</taxon>
        <taxon>Bdelloidea</taxon>
        <taxon>Philodinida</taxon>
        <taxon>Philodinidae</taxon>
        <taxon>Rotaria</taxon>
    </lineage>
</organism>
<evidence type="ECO:0000256" key="2">
    <source>
        <dbReference type="SAM" id="Phobius"/>
    </source>
</evidence>
<dbReference type="AlphaFoldDB" id="A0A813VZC6"/>
<feature type="compositionally biased region" description="Pro residues" evidence="1">
    <location>
        <begin position="11"/>
        <end position="21"/>
    </location>
</feature>
<evidence type="ECO:0000313" key="6">
    <source>
        <dbReference type="Proteomes" id="UP000663870"/>
    </source>
</evidence>
<feature type="region of interest" description="Disordered" evidence="1">
    <location>
        <begin position="1"/>
        <end position="23"/>
    </location>
</feature>
<evidence type="ECO:0000313" key="3">
    <source>
        <dbReference type="EMBL" id="CAF0847716.1"/>
    </source>
</evidence>
<feature type="transmembrane region" description="Helical" evidence="2">
    <location>
        <begin position="163"/>
        <end position="183"/>
    </location>
</feature>